<dbReference type="STRING" id="360412.LARV_03878"/>
<dbReference type="GO" id="GO:0004519">
    <property type="term" value="F:endonuclease activity"/>
    <property type="evidence" value="ECO:0007669"/>
    <property type="project" value="UniProtKB-KW"/>
</dbReference>
<sequence>MLTRTSLLIQQLVDSRQVKVNLETGEVFGLRGKVLKTRIDRSGYSTVSLARNHLPVHRIIAYAAFGEVALQAGKVITHRDGNPRNNAATNLAVRSAVEQRPSRQRLRLRLGWGVSLPGGEIHAAFDSRELAEEYAAWKYGANAAVLPVR</sequence>
<keyword evidence="2" id="KW-0255">Endonuclease</keyword>
<dbReference type="RefSeq" id="WP_075075465.1">
    <property type="nucleotide sequence ID" value="NZ_DF967973.1"/>
</dbReference>
<keyword evidence="2" id="KW-0540">Nuclease</keyword>
<evidence type="ECO:0000313" key="3">
    <source>
        <dbReference type="Proteomes" id="UP000055060"/>
    </source>
</evidence>
<keyword evidence="3" id="KW-1185">Reference proteome</keyword>
<keyword evidence="2" id="KW-0378">Hydrolase</keyword>
<evidence type="ECO:0000313" key="2">
    <source>
        <dbReference type="EMBL" id="GAP16082.1"/>
    </source>
</evidence>
<dbReference type="InterPro" id="IPR044925">
    <property type="entry name" value="His-Me_finger_sf"/>
</dbReference>
<dbReference type="SUPFAM" id="SSF54060">
    <property type="entry name" value="His-Me finger endonucleases"/>
    <property type="match status" value="1"/>
</dbReference>
<feature type="domain" description="HNH nuclease" evidence="1">
    <location>
        <begin position="56"/>
        <end position="96"/>
    </location>
</feature>
<dbReference type="Gene3D" id="3.90.75.20">
    <property type="match status" value="1"/>
</dbReference>
<accession>A0A0K8MZK9</accession>
<protein>
    <submittedName>
        <fullName evidence="2">HNH endonuclease</fullName>
    </submittedName>
</protein>
<organism evidence="2">
    <name type="scientific">Longilinea arvoryzae</name>
    <dbReference type="NCBI Taxonomy" id="360412"/>
    <lineage>
        <taxon>Bacteria</taxon>
        <taxon>Bacillati</taxon>
        <taxon>Chloroflexota</taxon>
        <taxon>Anaerolineae</taxon>
        <taxon>Anaerolineales</taxon>
        <taxon>Anaerolineaceae</taxon>
        <taxon>Longilinea</taxon>
    </lineage>
</organism>
<dbReference type="Proteomes" id="UP000055060">
    <property type="component" value="Unassembled WGS sequence"/>
</dbReference>
<dbReference type="OrthoDB" id="6631788at2"/>
<name>A0A0K8MZK9_9CHLR</name>
<gene>
    <name evidence="2" type="ORF">LARV_03878</name>
</gene>
<dbReference type="Pfam" id="PF13392">
    <property type="entry name" value="HNH_3"/>
    <property type="match status" value="1"/>
</dbReference>
<proteinExistence type="predicted"/>
<dbReference type="AlphaFoldDB" id="A0A0K8MZK9"/>
<reference evidence="2" key="1">
    <citation type="submission" date="2015-07" db="EMBL/GenBank/DDBJ databases">
        <title>Draft Genome Sequences of Anaerolinea thermolimosa IMO-1, Bellilinea caldifistulae GOMI-1, Leptolinea tardivitalis YMTK-2, Levilinea saccharolytica KIBI-1,Longilinea arvoryzae KOME-1, Previously Described as Members of the Anaerolineaceae (Chloroflexi).</title>
        <authorList>
            <person name="Sekiguchi Y."/>
            <person name="Ohashi A."/>
            <person name="Matsuura N."/>
            <person name="Tourlousse M.D."/>
        </authorList>
    </citation>
    <scope>NUCLEOTIDE SEQUENCE [LARGE SCALE GENOMIC DNA]</scope>
    <source>
        <strain evidence="2">KOME-1</strain>
    </source>
</reference>
<evidence type="ECO:0000259" key="1">
    <source>
        <dbReference type="Pfam" id="PF13392"/>
    </source>
</evidence>
<dbReference type="InterPro" id="IPR003615">
    <property type="entry name" value="HNH_nuc"/>
</dbReference>
<dbReference type="EMBL" id="DF967973">
    <property type="protein sequence ID" value="GAP16082.1"/>
    <property type="molecule type" value="Genomic_DNA"/>
</dbReference>